<comment type="caution">
    <text evidence="2">The sequence shown here is derived from an EMBL/GenBank/DDBJ whole genome shotgun (WGS) entry which is preliminary data.</text>
</comment>
<feature type="region of interest" description="Disordered" evidence="1">
    <location>
        <begin position="124"/>
        <end position="162"/>
    </location>
</feature>
<sequence length="207" mass="23025">MSSNLSSKLSGNSGTNFLEPKNDSTDSSSPVVPITRCDEENAVHPPQLVDTDKASRINPGDPAIIYFKKSLPLDRPVPVLVEAVKNFFRAYSNSSTANNIHEDIAQMSLTEVPRCETIENVQQELKDDKKRSMNPDPIQLKRNGDTNTHTSTKNAHGPPKKEIHFVSGFTKTRRYKHIYFDDDGNVIDDNPQVSNTSSSIAERTNVL</sequence>
<accession>A0A9Q0N7Q1</accession>
<organism evidence="2 3">
    <name type="scientific">Pseudolycoriella hygida</name>
    <dbReference type="NCBI Taxonomy" id="35572"/>
    <lineage>
        <taxon>Eukaryota</taxon>
        <taxon>Metazoa</taxon>
        <taxon>Ecdysozoa</taxon>
        <taxon>Arthropoda</taxon>
        <taxon>Hexapoda</taxon>
        <taxon>Insecta</taxon>
        <taxon>Pterygota</taxon>
        <taxon>Neoptera</taxon>
        <taxon>Endopterygota</taxon>
        <taxon>Diptera</taxon>
        <taxon>Nematocera</taxon>
        <taxon>Sciaroidea</taxon>
        <taxon>Sciaridae</taxon>
        <taxon>Pseudolycoriella</taxon>
    </lineage>
</organism>
<dbReference type="Proteomes" id="UP001151699">
    <property type="component" value="Chromosome A"/>
</dbReference>
<evidence type="ECO:0000313" key="3">
    <source>
        <dbReference type="Proteomes" id="UP001151699"/>
    </source>
</evidence>
<proteinExistence type="predicted"/>
<feature type="compositionally biased region" description="Basic and acidic residues" evidence="1">
    <location>
        <begin position="124"/>
        <end position="133"/>
    </location>
</feature>
<keyword evidence="3" id="KW-1185">Reference proteome</keyword>
<feature type="compositionally biased region" description="Polar residues" evidence="1">
    <location>
        <begin position="145"/>
        <end position="154"/>
    </location>
</feature>
<feature type="compositionally biased region" description="Low complexity" evidence="1">
    <location>
        <begin position="1"/>
        <end position="14"/>
    </location>
</feature>
<dbReference type="EMBL" id="WJQU01000001">
    <property type="protein sequence ID" value="KAJ6645318.1"/>
    <property type="molecule type" value="Genomic_DNA"/>
</dbReference>
<gene>
    <name evidence="2" type="ORF">Bhyg_00523</name>
</gene>
<feature type="region of interest" description="Disordered" evidence="1">
    <location>
        <begin position="1"/>
        <end position="37"/>
    </location>
</feature>
<dbReference type="AlphaFoldDB" id="A0A9Q0N7Q1"/>
<name>A0A9Q0N7Q1_9DIPT</name>
<feature type="compositionally biased region" description="Polar residues" evidence="1">
    <location>
        <begin position="191"/>
        <end position="207"/>
    </location>
</feature>
<feature type="region of interest" description="Disordered" evidence="1">
    <location>
        <begin position="182"/>
        <end position="207"/>
    </location>
</feature>
<protein>
    <submittedName>
        <fullName evidence="2">Uncharacterized protein</fullName>
    </submittedName>
</protein>
<evidence type="ECO:0000313" key="2">
    <source>
        <dbReference type="EMBL" id="KAJ6645318.1"/>
    </source>
</evidence>
<reference evidence="2" key="1">
    <citation type="submission" date="2022-07" db="EMBL/GenBank/DDBJ databases">
        <authorList>
            <person name="Trinca V."/>
            <person name="Uliana J.V.C."/>
            <person name="Torres T.T."/>
            <person name="Ward R.J."/>
            <person name="Monesi N."/>
        </authorList>
    </citation>
    <scope>NUCLEOTIDE SEQUENCE</scope>
    <source>
        <strain evidence="2">HSMRA1968</strain>
        <tissue evidence="2">Whole embryos</tissue>
    </source>
</reference>
<evidence type="ECO:0000256" key="1">
    <source>
        <dbReference type="SAM" id="MobiDB-lite"/>
    </source>
</evidence>